<dbReference type="Gene3D" id="3.40.630.30">
    <property type="match status" value="1"/>
</dbReference>
<accession>A0AAU6SBB1</accession>
<dbReference type="PROSITE" id="PS51186">
    <property type="entry name" value="GNAT"/>
    <property type="match status" value="1"/>
</dbReference>
<dbReference type="SUPFAM" id="SSF55729">
    <property type="entry name" value="Acyl-CoA N-acyltransferases (Nat)"/>
    <property type="match status" value="1"/>
</dbReference>
<dbReference type="RefSeq" id="WP_349428711.1">
    <property type="nucleotide sequence ID" value="NZ_CP151632.1"/>
</dbReference>
<dbReference type="AlphaFoldDB" id="A0AAU6SBB1"/>
<dbReference type="InterPro" id="IPR050832">
    <property type="entry name" value="Bact_Acetyltransf"/>
</dbReference>
<evidence type="ECO:0000256" key="1">
    <source>
        <dbReference type="ARBA" id="ARBA00022679"/>
    </source>
</evidence>
<organism evidence="4">
    <name type="scientific">Microbacterium sp. LWS13-1.2</name>
    <dbReference type="NCBI Taxonomy" id="3135264"/>
    <lineage>
        <taxon>Bacteria</taxon>
        <taxon>Bacillati</taxon>
        <taxon>Actinomycetota</taxon>
        <taxon>Actinomycetes</taxon>
        <taxon>Micrococcales</taxon>
        <taxon>Microbacteriaceae</taxon>
        <taxon>Microbacterium</taxon>
    </lineage>
</organism>
<keyword evidence="2" id="KW-0012">Acyltransferase</keyword>
<keyword evidence="1" id="KW-0808">Transferase</keyword>
<dbReference type="EMBL" id="CP151632">
    <property type="protein sequence ID" value="WZO34161.1"/>
    <property type="molecule type" value="Genomic_DNA"/>
</dbReference>
<dbReference type="InterPro" id="IPR000182">
    <property type="entry name" value="GNAT_dom"/>
</dbReference>
<reference evidence="4" key="1">
    <citation type="submission" date="2024-04" db="EMBL/GenBank/DDBJ databases">
        <authorList>
            <person name="Roder T."/>
            <person name="Oberhansli S."/>
            <person name="Kreuzer M."/>
        </authorList>
    </citation>
    <scope>NUCLEOTIDE SEQUENCE</scope>
    <source>
        <strain evidence="4">LWS13-1.2</strain>
    </source>
</reference>
<dbReference type="PANTHER" id="PTHR43877">
    <property type="entry name" value="AMINOALKYLPHOSPHONATE N-ACETYLTRANSFERASE-RELATED-RELATED"/>
    <property type="match status" value="1"/>
</dbReference>
<name>A0AAU6SBB1_9MICO</name>
<dbReference type="GO" id="GO:0016747">
    <property type="term" value="F:acyltransferase activity, transferring groups other than amino-acyl groups"/>
    <property type="evidence" value="ECO:0007669"/>
    <property type="project" value="InterPro"/>
</dbReference>
<evidence type="ECO:0000313" key="4">
    <source>
        <dbReference type="EMBL" id="WZO34161.1"/>
    </source>
</evidence>
<dbReference type="Pfam" id="PF00583">
    <property type="entry name" value="Acetyltransf_1"/>
    <property type="match status" value="1"/>
</dbReference>
<gene>
    <name evidence="4" type="ORF">MRBLWS13_001807</name>
</gene>
<evidence type="ECO:0000259" key="3">
    <source>
        <dbReference type="PROSITE" id="PS51186"/>
    </source>
</evidence>
<dbReference type="PANTHER" id="PTHR43877:SF2">
    <property type="entry name" value="AMINOALKYLPHOSPHONATE N-ACETYLTRANSFERASE-RELATED"/>
    <property type="match status" value="1"/>
</dbReference>
<sequence length="153" mass="16814">MRSDMDTASSVTVRPWRPTDDISVLEGFVATYNGEPWNDSWTVESAAQYLGEFRAVPRSTTLVAVAADRVVGAVYFHGRTWQDTSEIFIDEFFIFPASQRQGIGRALMAAVRDRAAAEGAAALTLITDREMPAFGFYAGLGFREGSTQVFMIG</sequence>
<proteinExistence type="predicted"/>
<dbReference type="CDD" id="cd04301">
    <property type="entry name" value="NAT_SF"/>
    <property type="match status" value="1"/>
</dbReference>
<evidence type="ECO:0000256" key="2">
    <source>
        <dbReference type="ARBA" id="ARBA00023315"/>
    </source>
</evidence>
<protein>
    <submittedName>
        <fullName evidence="4">GNAT family N-acetyltransferase</fullName>
    </submittedName>
</protein>
<feature type="domain" description="N-acetyltransferase" evidence="3">
    <location>
        <begin position="11"/>
        <end position="153"/>
    </location>
</feature>
<dbReference type="InterPro" id="IPR016181">
    <property type="entry name" value="Acyl_CoA_acyltransferase"/>
</dbReference>